<dbReference type="GO" id="GO:0000272">
    <property type="term" value="P:polysaccharide catabolic process"/>
    <property type="evidence" value="ECO:0007669"/>
    <property type="project" value="InterPro"/>
</dbReference>
<dbReference type="InterPro" id="IPR016134">
    <property type="entry name" value="Dockerin_dom"/>
</dbReference>
<dbReference type="InterPro" id="IPR036439">
    <property type="entry name" value="Dockerin_dom_sf"/>
</dbReference>
<evidence type="ECO:0000313" key="3">
    <source>
        <dbReference type="Proteomes" id="UP000178175"/>
    </source>
</evidence>
<proteinExistence type="predicted"/>
<protein>
    <recommendedName>
        <fullName evidence="1">Dockerin domain-containing protein</fullName>
    </recommendedName>
</protein>
<reference evidence="2 3" key="1">
    <citation type="journal article" date="2016" name="Nat. Commun.">
        <title>Thousands of microbial genomes shed light on interconnected biogeochemical processes in an aquifer system.</title>
        <authorList>
            <person name="Anantharaman K."/>
            <person name="Brown C.T."/>
            <person name="Hug L.A."/>
            <person name="Sharon I."/>
            <person name="Castelle C.J."/>
            <person name="Probst A.J."/>
            <person name="Thomas B.C."/>
            <person name="Singh A."/>
            <person name="Wilkins M.J."/>
            <person name="Karaoz U."/>
            <person name="Brodie E.L."/>
            <person name="Williams K.H."/>
            <person name="Hubbard S.S."/>
            <person name="Banfield J.F."/>
        </authorList>
    </citation>
    <scope>NUCLEOTIDE SEQUENCE [LARGE SCALE GENOMIC DNA]</scope>
</reference>
<dbReference type="Proteomes" id="UP000178175">
    <property type="component" value="Unassembled WGS sequence"/>
</dbReference>
<dbReference type="Gene3D" id="1.10.1330.10">
    <property type="entry name" value="Dockerin domain"/>
    <property type="match status" value="1"/>
</dbReference>
<dbReference type="Pfam" id="PF00404">
    <property type="entry name" value="Dockerin_1"/>
    <property type="match status" value="1"/>
</dbReference>
<feature type="domain" description="Dockerin" evidence="1">
    <location>
        <begin position="438"/>
        <end position="494"/>
    </location>
</feature>
<name>A0A1G2TEX3_9BACT</name>
<sequence length="494" mass="53415">MKNSTRYFFAILFAVSVFIYPSGNFLSKAAASSLIQPSDISYLGAFKLPSVNDGSYGVFEYSNAPIAFYPSGDPGGSSDGYSGSLFVGGHVYATKVAEVGIPKPIISKNLSDLPTATLLQPFKDVTAGISNKTGFIMGMTYIPSDGKIYFTQGQDYSDSQSDCSLPGNAPGLGRFSPNLSNPQTNGLWYVSLNGSNLHPFTSTRYIMEIPKSFADANLGGKYVATGRHRGWCDREGTNLYASNTATAAGESISGSKLMEFGPFLDQSKWSKQHSTANAYQGGAWLTLGDKAAVAISGIIDNNPAKSYYGYENWTVPNACEPSGTCKGQRGWRAGEPQAAMLFYDPKDMADVANGTKSSWIPQWYAKFDMTPYFLRNYAPTFLTTGSGAEVVLMTFDRNNSLLYVSESFANGLTPIIHVFKISSSGTSPTPAPTPTVIPPIFKGDINNDHIVNSLDWSIMNSRWFTNDSTVDLNEDGIVNSLDFSIMNGNWLKSG</sequence>
<gene>
    <name evidence="2" type="ORF">A3C70_00010</name>
</gene>
<organism evidence="2 3">
    <name type="scientific">Candidatus Zambryskibacteria bacterium RIFCSPHIGHO2_02_FULL_43_14</name>
    <dbReference type="NCBI Taxonomy" id="1802748"/>
    <lineage>
        <taxon>Bacteria</taxon>
        <taxon>Candidatus Zambryskiibacteriota</taxon>
    </lineage>
</organism>
<dbReference type="EMBL" id="MHVR01000015">
    <property type="protein sequence ID" value="OHA95836.1"/>
    <property type="molecule type" value="Genomic_DNA"/>
</dbReference>
<dbReference type="InterPro" id="IPR002105">
    <property type="entry name" value="Dockerin_1_rpt"/>
</dbReference>
<accession>A0A1G2TEX3</accession>
<dbReference type="GO" id="GO:0004553">
    <property type="term" value="F:hydrolase activity, hydrolyzing O-glycosyl compounds"/>
    <property type="evidence" value="ECO:0007669"/>
    <property type="project" value="InterPro"/>
</dbReference>
<dbReference type="AlphaFoldDB" id="A0A1G2TEX3"/>
<dbReference type="SUPFAM" id="SSF63446">
    <property type="entry name" value="Type I dockerin domain"/>
    <property type="match status" value="1"/>
</dbReference>
<evidence type="ECO:0000259" key="1">
    <source>
        <dbReference type="PROSITE" id="PS51766"/>
    </source>
</evidence>
<evidence type="ECO:0000313" key="2">
    <source>
        <dbReference type="EMBL" id="OHA95836.1"/>
    </source>
</evidence>
<comment type="caution">
    <text evidence="2">The sequence shown here is derived from an EMBL/GenBank/DDBJ whole genome shotgun (WGS) entry which is preliminary data.</text>
</comment>
<dbReference type="PROSITE" id="PS51766">
    <property type="entry name" value="DOCKERIN"/>
    <property type="match status" value="1"/>
</dbReference>